<evidence type="ECO:0000256" key="3">
    <source>
        <dbReference type="ARBA" id="ARBA00023163"/>
    </source>
</evidence>
<evidence type="ECO:0000256" key="1">
    <source>
        <dbReference type="ARBA" id="ARBA00004123"/>
    </source>
</evidence>
<sequence length="545" mass="60825">MVPRCPWLVPISKSGLLNSAEYSSFHPIQLHVIRAGFFFKVRRAGRAFFGDRQERPYYFHAYIFDVRNPLKIVGFRFSSYDILAPEAVSEQFAPARMSRDLPVPRHDFEELVWENGTLLLMRGGRSSNINYKAKLDNTDGFSSAFNNLSKYDPVRCKEAKRDREGKAERSTREHNRVFLFAANRPSDQVPQSIRSRSSGGKMNKVNFSLFLGHQSATSTGQDQGSGSASSRINGLGPVKVEVDELRENPSPEESVRVEAETDSNSIKAVPLRLGAGNDGDFLVPDEYSQAAISSNFIKDHEEDTSLNDDDDGLQVPSQDWSMEASSSPHRKQQASLDVSESTYFEEDEYEEMEDDKRRRRRPQTDYGQSKKKRGDRINKRIRALHELLPNSDKVEVDKASVLDKAIEYMKTLQLQLQMMSTRNRLFASPMAMLPAVIHQMPMPCLNQFSPIGFGMGIRMGSPCFPQGLAQQFPVPGISPGALAGGLQIIGCTPYTPVLGGHPAALRPFVNVNQVDFSRTASMVMEQLASAPISNTNDSNQSNALS</sequence>
<feature type="compositionally biased region" description="Polar residues" evidence="5">
    <location>
        <begin position="215"/>
        <end position="232"/>
    </location>
</feature>
<dbReference type="SUPFAM" id="SSF47459">
    <property type="entry name" value="HLH, helix-loop-helix DNA-binding domain"/>
    <property type="match status" value="1"/>
</dbReference>
<evidence type="ECO:0000313" key="7">
    <source>
        <dbReference type="EMBL" id="KAK4796889.1"/>
    </source>
</evidence>
<evidence type="ECO:0000259" key="6">
    <source>
        <dbReference type="PROSITE" id="PS50888"/>
    </source>
</evidence>
<keyword evidence="2" id="KW-0805">Transcription regulation</keyword>
<dbReference type="AlphaFoldDB" id="A0AAN7M3C6"/>
<dbReference type="GO" id="GO:0005634">
    <property type="term" value="C:nucleus"/>
    <property type="evidence" value="ECO:0007669"/>
    <property type="project" value="UniProtKB-SubCell"/>
</dbReference>
<evidence type="ECO:0000256" key="4">
    <source>
        <dbReference type="ARBA" id="ARBA00023242"/>
    </source>
</evidence>
<dbReference type="InterPro" id="IPR011598">
    <property type="entry name" value="bHLH_dom"/>
</dbReference>
<feature type="domain" description="BHLH" evidence="6">
    <location>
        <begin position="361"/>
        <end position="412"/>
    </location>
</feature>
<keyword evidence="4" id="KW-0539">Nucleus</keyword>
<dbReference type="Gene3D" id="4.10.280.10">
    <property type="entry name" value="Helix-loop-helix DNA-binding domain"/>
    <property type="match status" value="1"/>
</dbReference>
<dbReference type="InterPro" id="IPR044273">
    <property type="entry name" value="PIF3-like"/>
</dbReference>
<feature type="region of interest" description="Disordered" evidence="5">
    <location>
        <begin position="215"/>
        <end position="234"/>
    </location>
</feature>
<reference evidence="7 8" key="1">
    <citation type="journal article" date="2023" name="Hortic Res">
        <title>Pangenome of water caltrop reveals structural variations and asymmetric subgenome divergence after allopolyploidization.</title>
        <authorList>
            <person name="Zhang X."/>
            <person name="Chen Y."/>
            <person name="Wang L."/>
            <person name="Yuan Y."/>
            <person name="Fang M."/>
            <person name="Shi L."/>
            <person name="Lu R."/>
            <person name="Comes H.P."/>
            <person name="Ma Y."/>
            <person name="Chen Y."/>
            <person name="Huang G."/>
            <person name="Zhou Y."/>
            <person name="Zheng Z."/>
            <person name="Qiu Y."/>
        </authorList>
    </citation>
    <scope>NUCLEOTIDE SEQUENCE [LARGE SCALE GENOMIC DNA]</scope>
    <source>
        <strain evidence="7">F231</strain>
    </source>
</reference>
<proteinExistence type="predicted"/>
<dbReference type="PANTHER" id="PTHR46807">
    <property type="entry name" value="TRANSCRIPTION FACTOR PIF3"/>
    <property type="match status" value="1"/>
</dbReference>
<evidence type="ECO:0000256" key="5">
    <source>
        <dbReference type="SAM" id="MobiDB-lite"/>
    </source>
</evidence>
<keyword evidence="8" id="KW-1185">Reference proteome</keyword>
<feature type="compositionally biased region" description="Basic residues" evidence="5">
    <location>
        <begin position="369"/>
        <end position="378"/>
    </location>
</feature>
<dbReference type="GO" id="GO:0003700">
    <property type="term" value="F:DNA-binding transcription factor activity"/>
    <property type="evidence" value="ECO:0007669"/>
    <property type="project" value="InterPro"/>
</dbReference>
<dbReference type="GO" id="GO:0046983">
    <property type="term" value="F:protein dimerization activity"/>
    <property type="evidence" value="ECO:0007669"/>
    <property type="project" value="InterPro"/>
</dbReference>
<dbReference type="PROSITE" id="PS50888">
    <property type="entry name" value="BHLH"/>
    <property type="match status" value="1"/>
</dbReference>
<protein>
    <recommendedName>
        <fullName evidence="6">BHLH domain-containing protein</fullName>
    </recommendedName>
</protein>
<accession>A0AAN7M3C6</accession>
<feature type="compositionally biased region" description="Basic and acidic residues" evidence="5">
    <location>
        <begin position="242"/>
        <end position="259"/>
    </location>
</feature>
<evidence type="ECO:0000313" key="8">
    <source>
        <dbReference type="Proteomes" id="UP001346149"/>
    </source>
</evidence>
<keyword evidence="3" id="KW-0804">Transcription</keyword>
<feature type="region of interest" description="Disordered" evidence="5">
    <location>
        <begin position="242"/>
        <end position="263"/>
    </location>
</feature>
<comment type="caution">
    <text evidence="7">The sequence shown here is derived from an EMBL/GenBank/DDBJ whole genome shotgun (WGS) entry which is preliminary data.</text>
</comment>
<gene>
    <name evidence="7" type="ORF">SAY86_029215</name>
</gene>
<dbReference type="PANTHER" id="PTHR46807:SF1">
    <property type="entry name" value="TRANSCRIPTION FACTOR PIF3"/>
    <property type="match status" value="1"/>
</dbReference>
<feature type="compositionally biased region" description="Polar residues" evidence="5">
    <location>
        <begin position="315"/>
        <end position="342"/>
    </location>
</feature>
<dbReference type="SMART" id="SM00353">
    <property type="entry name" value="HLH"/>
    <property type="match status" value="1"/>
</dbReference>
<feature type="region of interest" description="Disordered" evidence="5">
    <location>
        <begin position="301"/>
        <end position="378"/>
    </location>
</feature>
<dbReference type="EMBL" id="JAXQNO010000006">
    <property type="protein sequence ID" value="KAK4796889.1"/>
    <property type="molecule type" value="Genomic_DNA"/>
</dbReference>
<comment type="subcellular location">
    <subcellularLocation>
        <location evidence="1">Nucleus</location>
    </subcellularLocation>
</comment>
<dbReference type="Pfam" id="PF00010">
    <property type="entry name" value="HLH"/>
    <property type="match status" value="1"/>
</dbReference>
<dbReference type="InterPro" id="IPR036638">
    <property type="entry name" value="HLH_DNA-bd_sf"/>
</dbReference>
<dbReference type="GO" id="GO:0010017">
    <property type="term" value="P:red or far-red light signaling pathway"/>
    <property type="evidence" value="ECO:0007669"/>
    <property type="project" value="UniProtKB-ARBA"/>
</dbReference>
<organism evidence="7 8">
    <name type="scientific">Trapa natans</name>
    <name type="common">Water chestnut</name>
    <dbReference type="NCBI Taxonomy" id="22666"/>
    <lineage>
        <taxon>Eukaryota</taxon>
        <taxon>Viridiplantae</taxon>
        <taxon>Streptophyta</taxon>
        <taxon>Embryophyta</taxon>
        <taxon>Tracheophyta</taxon>
        <taxon>Spermatophyta</taxon>
        <taxon>Magnoliopsida</taxon>
        <taxon>eudicotyledons</taxon>
        <taxon>Gunneridae</taxon>
        <taxon>Pentapetalae</taxon>
        <taxon>rosids</taxon>
        <taxon>malvids</taxon>
        <taxon>Myrtales</taxon>
        <taxon>Lythraceae</taxon>
        <taxon>Trapa</taxon>
    </lineage>
</organism>
<feature type="compositionally biased region" description="Acidic residues" evidence="5">
    <location>
        <begin position="343"/>
        <end position="353"/>
    </location>
</feature>
<dbReference type="Proteomes" id="UP001346149">
    <property type="component" value="Unassembled WGS sequence"/>
</dbReference>
<evidence type="ECO:0000256" key="2">
    <source>
        <dbReference type="ARBA" id="ARBA00023015"/>
    </source>
</evidence>
<name>A0AAN7M3C6_TRANT</name>